<feature type="compositionally biased region" description="Low complexity" evidence="1">
    <location>
        <begin position="404"/>
        <end position="421"/>
    </location>
</feature>
<feature type="compositionally biased region" description="Polar residues" evidence="1">
    <location>
        <begin position="172"/>
        <end position="184"/>
    </location>
</feature>
<dbReference type="AlphaFoldDB" id="A0A1Y2CF11"/>
<evidence type="ECO:0000313" key="3">
    <source>
        <dbReference type="Proteomes" id="UP000193642"/>
    </source>
</evidence>
<feature type="region of interest" description="Disordered" evidence="1">
    <location>
        <begin position="309"/>
        <end position="430"/>
    </location>
</feature>
<feature type="compositionally biased region" description="Polar residues" evidence="1">
    <location>
        <begin position="309"/>
        <end position="325"/>
    </location>
</feature>
<keyword evidence="3" id="KW-1185">Reference proteome</keyword>
<organism evidence="2 3">
    <name type="scientific">Rhizoclosmatium globosum</name>
    <dbReference type="NCBI Taxonomy" id="329046"/>
    <lineage>
        <taxon>Eukaryota</taxon>
        <taxon>Fungi</taxon>
        <taxon>Fungi incertae sedis</taxon>
        <taxon>Chytridiomycota</taxon>
        <taxon>Chytridiomycota incertae sedis</taxon>
        <taxon>Chytridiomycetes</taxon>
        <taxon>Chytridiales</taxon>
        <taxon>Chytriomycetaceae</taxon>
        <taxon>Rhizoclosmatium</taxon>
    </lineage>
</organism>
<feature type="region of interest" description="Disordered" evidence="1">
    <location>
        <begin position="161"/>
        <end position="184"/>
    </location>
</feature>
<name>A0A1Y2CF11_9FUNG</name>
<sequence>MSALVSNLHAKMDGMTSADLLLAQPINLPSSIGPGTTQQMASPGSLLSDTLPEIQLRPPSPVPPPTRPMKMAVKRKKVPENRDVMLLKSPAPPGSAISPTTAARSIFSFDGTLPNRNHVVTVSGTPPITNFNIPPPDCESLQPHSLQMAIANIASLAETNSTTSAKKPAPPSINTNLTLSTAPQSPTIADPAVDYVLGTFMDTINNIHDKPSSSNIPVLDRSLSTPATASDFTSMLTSSVSNMEGAIGSFDAFHSLLEKQQQQFQQEEPQFQFVNMFGQIVTPSSSYQQQQQFSRPYTPPIQHTQISRLSATKPQVPSPLTSVTHPESPYSGESSPPTPHNIRLNSTPSEPSTTIHRPHSKLSISTSSTNSPTPPTTLHNPASQTSPKPPPFWPAPRKSTSNQLTASALSTSHTTQNQQQPPLHPHHDCKKSFKLQDSLTSHMIAAHNMSVPGVVSTSGSLGVGLPGLVQAGGAPLVASVAEVHGHGAEQGGKWVEYLAFHRNWR</sequence>
<protein>
    <submittedName>
        <fullName evidence="2">Uncharacterized protein</fullName>
    </submittedName>
</protein>
<reference evidence="2 3" key="1">
    <citation type="submission" date="2016-07" db="EMBL/GenBank/DDBJ databases">
        <title>Pervasive Adenine N6-methylation of Active Genes in Fungi.</title>
        <authorList>
            <consortium name="DOE Joint Genome Institute"/>
            <person name="Mondo S.J."/>
            <person name="Dannebaum R.O."/>
            <person name="Kuo R.C."/>
            <person name="Labutti K."/>
            <person name="Haridas S."/>
            <person name="Kuo A."/>
            <person name="Salamov A."/>
            <person name="Ahrendt S.R."/>
            <person name="Lipzen A."/>
            <person name="Sullivan W."/>
            <person name="Andreopoulos W.B."/>
            <person name="Clum A."/>
            <person name="Lindquist E."/>
            <person name="Daum C."/>
            <person name="Ramamoorthy G.K."/>
            <person name="Gryganskyi A."/>
            <person name="Culley D."/>
            <person name="Magnuson J.K."/>
            <person name="James T.Y."/>
            <person name="O'Malley M.A."/>
            <person name="Stajich J.E."/>
            <person name="Spatafora J.W."/>
            <person name="Visel A."/>
            <person name="Grigoriev I.V."/>
        </authorList>
    </citation>
    <scope>NUCLEOTIDE SEQUENCE [LARGE SCALE GENOMIC DNA]</scope>
    <source>
        <strain evidence="2 3">JEL800</strain>
    </source>
</reference>
<evidence type="ECO:0000256" key="1">
    <source>
        <dbReference type="SAM" id="MobiDB-lite"/>
    </source>
</evidence>
<feature type="compositionally biased region" description="Low complexity" evidence="1">
    <location>
        <begin position="361"/>
        <end position="381"/>
    </location>
</feature>
<feature type="compositionally biased region" description="Pro residues" evidence="1">
    <location>
        <begin position="58"/>
        <end position="67"/>
    </location>
</feature>
<feature type="compositionally biased region" description="Polar residues" evidence="1">
    <location>
        <begin position="343"/>
        <end position="355"/>
    </location>
</feature>
<dbReference type="EMBL" id="MCGO01000019">
    <property type="protein sequence ID" value="ORY45487.1"/>
    <property type="molecule type" value="Genomic_DNA"/>
</dbReference>
<proteinExistence type="predicted"/>
<feature type="compositionally biased region" description="Low complexity" evidence="1">
    <location>
        <begin position="326"/>
        <end position="335"/>
    </location>
</feature>
<evidence type="ECO:0000313" key="2">
    <source>
        <dbReference type="EMBL" id="ORY45487.1"/>
    </source>
</evidence>
<dbReference type="Proteomes" id="UP000193642">
    <property type="component" value="Unassembled WGS sequence"/>
</dbReference>
<accession>A0A1Y2CF11</accession>
<gene>
    <name evidence="2" type="ORF">BCR33DRAFT_784273</name>
</gene>
<comment type="caution">
    <text evidence="2">The sequence shown here is derived from an EMBL/GenBank/DDBJ whole genome shotgun (WGS) entry which is preliminary data.</text>
</comment>
<feature type="compositionally biased region" description="Polar residues" evidence="1">
    <location>
        <begin position="32"/>
        <end position="48"/>
    </location>
</feature>
<feature type="region of interest" description="Disordered" evidence="1">
    <location>
        <begin position="32"/>
        <end position="70"/>
    </location>
</feature>